<feature type="domain" description="AAA+ ATPase" evidence="1">
    <location>
        <begin position="28"/>
        <end position="349"/>
    </location>
</feature>
<dbReference type="InterPro" id="IPR003593">
    <property type="entry name" value="AAA+_ATPase"/>
</dbReference>
<dbReference type="Pfam" id="PF13175">
    <property type="entry name" value="AAA_15"/>
    <property type="match status" value="1"/>
</dbReference>
<dbReference type="AlphaFoldDB" id="A0A411AM78"/>
<dbReference type="SUPFAM" id="SSF52540">
    <property type="entry name" value="P-loop containing nucleoside triphosphate hydrolases"/>
    <property type="match status" value="1"/>
</dbReference>
<dbReference type="GO" id="GO:0005524">
    <property type="term" value="F:ATP binding"/>
    <property type="evidence" value="ECO:0007669"/>
    <property type="project" value="InterPro"/>
</dbReference>
<name>A0A411AM78_CLOPF</name>
<evidence type="ECO:0000259" key="1">
    <source>
        <dbReference type="SMART" id="SM00382"/>
    </source>
</evidence>
<organism evidence="2">
    <name type="scientific">Clostridium perfringens</name>
    <dbReference type="NCBI Taxonomy" id="1502"/>
    <lineage>
        <taxon>Bacteria</taxon>
        <taxon>Bacillati</taxon>
        <taxon>Bacillota</taxon>
        <taxon>Clostridia</taxon>
        <taxon>Eubacteriales</taxon>
        <taxon>Clostridiaceae</taxon>
        <taxon>Clostridium</taxon>
    </lineage>
</organism>
<dbReference type="CDD" id="cd00267">
    <property type="entry name" value="ABC_ATPase"/>
    <property type="match status" value="1"/>
</dbReference>
<protein>
    <recommendedName>
        <fullName evidence="1">AAA+ ATPase domain-containing protein</fullName>
    </recommendedName>
</protein>
<dbReference type="RefSeq" id="WP_195962198.1">
    <property type="nucleotide sequence ID" value="NZ_CATNXF010000013.1"/>
</dbReference>
<dbReference type="InterPro" id="IPR027417">
    <property type="entry name" value="P-loop_NTPase"/>
</dbReference>
<dbReference type="GO" id="GO:0016887">
    <property type="term" value="F:ATP hydrolysis activity"/>
    <property type="evidence" value="ECO:0007669"/>
    <property type="project" value="InterPro"/>
</dbReference>
<keyword evidence="2" id="KW-0614">Plasmid</keyword>
<dbReference type="InterPro" id="IPR041685">
    <property type="entry name" value="AAA_GajA/Old/RecF-like"/>
</dbReference>
<evidence type="ECO:0000313" key="2">
    <source>
        <dbReference type="EMBL" id="QAX89047.1"/>
    </source>
</evidence>
<accession>A0A411AM78</accession>
<dbReference type="PANTHER" id="PTHR43581">
    <property type="entry name" value="ATP/GTP PHOSPHATASE"/>
    <property type="match status" value="1"/>
</dbReference>
<geneLocation type="plasmid" evidence="2">
    <name>pCPNY83906550-1</name>
</geneLocation>
<dbReference type="InterPro" id="IPR051396">
    <property type="entry name" value="Bact_Antivir_Def_Nuclease"/>
</dbReference>
<proteinExistence type="predicted"/>
<gene>
    <name evidence="2" type="ORF">pCPNY83906550-1_00032</name>
</gene>
<dbReference type="Gene3D" id="3.40.50.300">
    <property type="entry name" value="P-loop containing nucleotide triphosphate hydrolases"/>
    <property type="match status" value="1"/>
</dbReference>
<dbReference type="EMBL" id="MK285071">
    <property type="protein sequence ID" value="QAX89047.1"/>
    <property type="molecule type" value="Genomic_DNA"/>
</dbReference>
<dbReference type="SMART" id="SM00382">
    <property type="entry name" value="AAA"/>
    <property type="match status" value="1"/>
</dbReference>
<dbReference type="PANTHER" id="PTHR43581:SF2">
    <property type="entry name" value="EXCINUCLEASE ATPASE SUBUNIT"/>
    <property type="match status" value="1"/>
</dbReference>
<reference evidence="2" key="1">
    <citation type="submission" date="2018-12" db="EMBL/GenBank/DDBJ databases">
        <title>Identification of novel toxin homologs and associated mobile genetic elements in Clostridium perfringens.</title>
        <authorList>
            <person name="Moore R.J."/>
            <person name="Lacey J.A."/>
            <person name="Johanesen P.A."/>
            <person name="Lyras D."/>
        </authorList>
    </citation>
    <scope>NUCLEOTIDE SEQUENCE</scope>
    <source>
        <strain evidence="2">NY83906550</strain>
        <plasmid evidence="2">pCPNY83906550-1</plasmid>
    </source>
</reference>
<sequence length="607" mass="69925">MRIKSIEINNNIVLGDMSISFVDENMKIKDIIILAGENGCGKTTLLDIIYNFISGNCVNSEDTRNEINKITVEFSDYEIEKLKSSTILNHYFNSLDGKEVTFIMDYNLRYGEGFKINYKANNQIVEKPGNILNASDIKDIMKVVYSTAEINFHSNPIGTVTSKELDIDIRSLKQSSNLGTEISQLLVDIKALDDSDLADWVLENGGVVPPEEIKEIRLKRFKRAFSYVFDGKKIKGIKNIAGSKEVIFEENGIETTINKLSSGEKQIVFRGGFLLKDSNRAEGAVILIDEPELSLHPRWQMKILEFFRRIFENENGKQKAQLFISTHSPFILHNDSRRSDKVIVMKKNKQGNVVQVDNPKFYYCNTEEVIKEAFEVETFVDSVKKANDKHLIITEGKTDWKHIKKAYEKLSEIGEIKELDIRFLEYDNTLCDSKLHQLAESISMLDNEKKIICIFDRDIPKTIKELKNDYKYYKNKVYSMLIPVPKHRQNISEICIEHLYIDTDIKRERNGRRIYLGNEFSQVTGMHIEDEGICCVQKNKCGQGSYKIIDSDSKVVNVNDEKKNIAMSKNDFADNVINEVDEFKEINFMGFKPLFEKINEIIMLEDM</sequence>